<dbReference type="Gene3D" id="1.10.150.240">
    <property type="entry name" value="Putative phosphatase, domain 2"/>
    <property type="match status" value="1"/>
</dbReference>
<evidence type="ECO:0000313" key="3">
    <source>
        <dbReference type="Proteomes" id="UP000308730"/>
    </source>
</evidence>
<dbReference type="SUPFAM" id="SSF56784">
    <property type="entry name" value="HAD-like"/>
    <property type="match status" value="1"/>
</dbReference>
<name>A0A4S4M8Q1_9APHY</name>
<dbReference type="InterPro" id="IPR023198">
    <property type="entry name" value="PGP-like_dom2"/>
</dbReference>
<organism evidence="2 3">
    <name type="scientific">Antrodiella citrinella</name>
    <dbReference type="NCBI Taxonomy" id="2447956"/>
    <lineage>
        <taxon>Eukaryota</taxon>
        <taxon>Fungi</taxon>
        <taxon>Dikarya</taxon>
        <taxon>Basidiomycota</taxon>
        <taxon>Agaricomycotina</taxon>
        <taxon>Agaricomycetes</taxon>
        <taxon>Polyporales</taxon>
        <taxon>Steccherinaceae</taxon>
        <taxon>Antrodiella</taxon>
    </lineage>
</organism>
<sequence>MDSLRGIEALLFDVFGTVVDWREIVTDQLIKSASSEAGYWDAFAVEWRQNYYQKTRNVANGSSESTNIDIIHREILDSMLKSPKWSHLVEGWDDTRRSESVHFWHTLNGWPDTTEGLYALKKRFILGTLSNGSARLLVDMAKHADLPWDIVFSGDIIGRALL</sequence>
<dbReference type="PANTHER" id="PTHR43316">
    <property type="entry name" value="HYDROLASE, HALOACID DELAHOGENASE-RELATED"/>
    <property type="match status" value="1"/>
</dbReference>
<dbReference type="InterPro" id="IPR051540">
    <property type="entry name" value="S-2-haloacid_dehalogenase"/>
</dbReference>
<dbReference type="OrthoDB" id="2363873at2759"/>
<dbReference type="EMBL" id="SGPM01000548">
    <property type="protein sequence ID" value="THH19270.1"/>
    <property type="molecule type" value="Genomic_DNA"/>
</dbReference>
<evidence type="ECO:0008006" key="4">
    <source>
        <dbReference type="Google" id="ProtNLM"/>
    </source>
</evidence>
<accession>A0A4S4M8Q1</accession>
<evidence type="ECO:0000256" key="1">
    <source>
        <dbReference type="ARBA" id="ARBA00022801"/>
    </source>
</evidence>
<gene>
    <name evidence="2" type="ORF">EUX98_g8808</name>
</gene>
<dbReference type="PANTHER" id="PTHR43316:SF3">
    <property type="entry name" value="HALOACID DEHALOGENASE, TYPE II (AFU_ORTHOLOGUE AFUA_2G07750)-RELATED"/>
    <property type="match status" value="1"/>
</dbReference>
<dbReference type="Proteomes" id="UP000308730">
    <property type="component" value="Unassembled WGS sequence"/>
</dbReference>
<reference evidence="2 3" key="1">
    <citation type="submission" date="2019-02" db="EMBL/GenBank/DDBJ databases">
        <title>Genome sequencing of the rare red list fungi Antrodiella citrinella (Flaviporus citrinellus).</title>
        <authorList>
            <person name="Buettner E."/>
            <person name="Kellner H."/>
        </authorList>
    </citation>
    <scope>NUCLEOTIDE SEQUENCE [LARGE SCALE GENOMIC DNA]</scope>
    <source>
        <strain evidence="2 3">DSM 108506</strain>
    </source>
</reference>
<dbReference type="InterPro" id="IPR036412">
    <property type="entry name" value="HAD-like_sf"/>
</dbReference>
<dbReference type="Gene3D" id="3.40.50.1000">
    <property type="entry name" value="HAD superfamily/HAD-like"/>
    <property type="match status" value="1"/>
</dbReference>
<comment type="caution">
    <text evidence="2">The sequence shown here is derived from an EMBL/GenBank/DDBJ whole genome shotgun (WGS) entry which is preliminary data.</text>
</comment>
<keyword evidence="1" id="KW-0378">Hydrolase</keyword>
<protein>
    <recommendedName>
        <fullName evidence="4">Haloacid dehalogenase type II</fullName>
    </recommendedName>
</protein>
<dbReference type="InterPro" id="IPR023214">
    <property type="entry name" value="HAD_sf"/>
</dbReference>
<dbReference type="AlphaFoldDB" id="A0A4S4M8Q1"/>
<keyword evidence="3" id="KW-1185">Reference proteome</keyword>
<proteinExistence type="predicted"/>
<dbReference type="GO" id="GO:0016787">
    <property type="term" value="F:hydrolase activity"/>
    <property type="evidence" value="ECO:0007669"/>
    <property type="project" value="UniProtKB-KW"/>
</dbReference>
<evidence type="ECO:0000313" key="2">
    <source>
        <dbReference type="EMBL" id="THH19270.1"/>
    </source>
</evidence>